<evidence type="ECO:0000313" key="12">
    <source>
        <dbReference type="EMBL" id="TYJ52697.1"/>
    </source>
</evidence>
<keyword evidence="13" id="KW-1185">Reference proteome</keyword>
<dbReference type="InterPro" id="IPR000727">
    <property type="entry name" value="T_SNARE_dom"/>
</dbReference>
<keyword evidence="7 10" id="KW-0472">Membrane</keyword>
<dbReference type="AlphaFoldDB" id="A0A5D3AMF4"/>
<organism evidence="12 13">
    <name type="scientific">Cryptococcus floricola</name>
    <dbReference type="NCBI Taxonomy" id="2591691"/>
    <lineage>
        <taxon>Eukaryota</taxon>
        <taxon>Fungi</taxon>
        <taxon>Dikarya</taxon>
        <taxon>Basidiomycota</taxon>
        <taxon>Agaricomycotina</taxon>
        <taxon>Tremellomycetes</taxon>
        <taxon>Tremellales</taxon>
        <taxon>Cryptococcaceae</taxon>
        <taxon>Cryptococcus</taxon>
    </lineage>
</organism>
<dbReference type="SUPFAM" id="SSF58038">
    <property type="entry name" value="SNARE fusion complex"/>
    <property type="match status" value="1"/>
</dbReference>
<comment type="caution">
    <text evidence="12">The sequence shown here is derived from an EMBL/GenBank/DDBJ whole genome shotgun (WGS) entry which is preliminary data.</text>
</comment>
<dbReference type="Pfam" id="PF09177">
    <property type="entry name" value="STX6_10_61_N"/>
    <property type="match status" value="1"/>
</dbReference>
<dbReference type="CDD" id="cd15851">
    <property type="entry name" value="SNARE_Syntaxin6"/>
    <property type="match status" value="1"/>
</dbReference>
<dbReference type="InterPro" id="IPR015260">
    <property type="entry name" value="Syntaxin-6/10/61_N"/>
</dbReference>
<proteinExistence type="inferred from homology"/>
<feature type="transmembrane region" description="Helical" evidence="10">
    <location>
        <begin position="220"/>
        <end position="239"/>
    </location>
</feature>
<feature type="compositionally biased region" description="Basic and acidic residues" evidence="9">
    <location>
        <begin position="120"/>
        <end position="131"/>
    </location>
</feature>
<dbReference type="GO" id="GO:0016020">
    <property type="term" value="C:membrane"/>
    <property type="evidence" value="ECO:0007669"/>
    <property type="project" value="InterPro"/>
</dbReference>
<keyword evidence="2" id="KW-0813">Transport</keyword>
<dbReference type="GO" id="GO:0005794">
    <property type="term" value="C:Golgi apparatus"/>
    <property type="evidence" value="ECO:0007669"/>
    <property type="project" value="UniProtKB-SubCell"/>
</dbReference>
<keyword evidence="5 10" id="KW-1133">Transmembrane helix</keyword>
<dbReference type="CDD" id="cd21442">
    <property type="entry name" value="SNARE_NTD_STX6-like"/>
    <property type="match status" value="1"/>
</dbReference>
<evidence type="ECO:0000256" key="2">
    <source>
        <dbReference type="ARBA" id="ARBA00022448"/>
    </source>
</evidence>
<feature type="region of interest" description="Disordered" evidence="9">
    <location>
        <begin position="107"/>
        <end position="131"/>
    </location>
</feature>
<dbReference type="InterPro" id="IPR010989">
    <property type="entry name" value="SNARE"/>
</dbReference>
<dbReference type="SUPFAM" id="SSF47661">
    <property type="entry name" value="t-snare proteins"/>
    <property type="match status" value="1"/>
</dbReference>
<dbReference type="EMBL" id="NIDF01000121">
    <property type="protein sequence ID" value="TYJ52697.1"/>
    <property type="molecule type" value="Genomic_DNA"/>
</dbReference>
<evidence type="ECO:0000256" key="1">
    <source>
        <dbReference type="ARBA" id="ARBA00009063"/>
    </source>
</evidence>
<dbReference type="Gene3D" id="1.20.5.110">
    <property type="match status" value="1"/>
</dbReference>
<dbReference type="PROSITE" id="PS50192">
    <property type="entry name" value="T_SNARE"/>
    <property type="match status" value="1"/>
</dbReference>
<evidence type="ECO:0000256" key="3">
    <source>
        <dbReference type="ARBA" id="ARBA00022692"/>
    </source>
</evidence>
<evidence type="ECO:0000259" key="11">
    <source>
        <dbReference type="PROSITE" id="PS50192"/>
    </source>
</evidence>
<dbReference type="FunFam" id="1.20.58.90:FF:000004">
    <property type="entry name" value="Syntaxin 10"/>
    <property type="match status" value="1"/>
</dbReference>
<dbReference type="Pfam" id="PF05739">
    <property type="entry name" value="SNARE"/>
    <property type="match status" value="1"/>
</dbReference>
<dbReference type="GO" id="GO:0015031">
    <property type="term" value="P:protein transport"/>
    <property type="evidence" value="ECO:0007669"/>
    <property type="project" value="UniProtKB-KW"/>
</dbReference>
<reference evidence="12 13" key="1">
    <citation type="submission" date="2017-05" db="EMBL/GenBank/DDBJ databases">
        <title>The Genome Sequence of Tsuchiyaea wingfieldii DSM 27421.</title>
        <authorList>
            <person name="Cuomo C."/>
            <person name="Passer A."/>
            <person name="Billmyre B."/>
            <person name="Heitman J."/>
        </authorList>
    </citation>
    <scope>NUCLEOTIDE SEQUENCE [LARGE SCALE GENOMIC DNA]</scope>
    <source>
        <strain evidence="12 13">DSM 27421</strain>
    </source>
</reference>
<sequence length="240" mass="27459">MSKDPYIDVKREVEISLASIQSLARDHRDLYNPSTSSSAVLEAQEELRNTLSILEPDAEDLEESVRVVEDMGERWGLSADEVSRRRQFVQKVKSEVDDIRNRVHRLAAQSKGKGKQSHVPYRDSSADLERGYDEDNDEMRRWEAQEQEMLVKKQDDTLGLIQGTLHTLASQAGLMGSEVEEQMGMIDGLNDHVEHTDSRLQKVRRTMEDFIRRNEETKSGWCIVILIIILGILLLLVILT</sequence>
<evidence type="ECO:0000256" key="5">
    <source>
        <dbReference type="ARBA" id="ARBA00022989"/>
    </source>
</evidence>
<dbReference type="Gene3D" id="1.20.58.90">
    <property type="match status" value="1"/>
</dbReference>
<gene>
    <name evidence="12" type="ORF">B9479_006703</name>
</gene>
<evidence type="ECO:0000256" key="7">
    <source>
        <dbReference type="ARBA" id="ARBA00023136"/>
    </source>
</evidence>
<evidence type="ECO:0000256" key="4">
    <source>
        <dbReference type="ARBA" id="ARBA00022927"/>
    </source>
</evidence>
<evidence type="ECO:0000256" key="9">
    <source>
        <dbReference type="SAM" id="MobiDB-lite"/>
    </source>
</evidence>
<evidence type="ECO:0000256" key="8">
    <source>
        <dbReference type="ARBA" id="ARBA00037801"/>
    </source>
</evidence>
<keyword evidence="4" id="KW-0653">Protein transport</keyword>
<comment type="subcellular location">
    <subcellularLocation>
        <location evidence="8">Golgi apparatus</location>
        <location evidence="8">trans-Golgi network membrane</location>
        <topology evidence="8">Single-pass type IV membrane protein</topology>
    </subcellularLocation>
</comment>
<dbReference type="GO" id="GO:0048193">
    <property type="term" value="P:Golgi vesicle transport"/>
    <property type="evidence" value="ECO:0007669"/>
    <property type="project" value="InterPro"/>
</dbReference>
<evidence type="ECO:0000313" key="13">
    <source>
        <dbReference type="Proteomes" id="UP000322245"/>
    </source>
</evidence>
<name>A0A5D3AMF4_9TREE</name>
<accession>A0A5D3AMF4</accession>
<evidence type="ECO:0000256" key="6">
    <source>
        <dbReference type="ARBA" id="ARBA00023034"/>
    </source>
</evidence>
<keyword evidence="6" id="KW-0333">Golgi apparatus</keyword>
<keyword evidence="3 10" id="KW-0812">Transmembrane</keyword>
<feature type="domain" description="T-SNARE coiled-coil homology" evidence="11">
    <location>
        <begin position="148"/>
        <end position="210"/>
    </location>
</feature>
<dbReference type="SMART" id="SM00397">
    <property type="entry name" value="t_SNARE"/>
    <property type="match status" value="1"/>
</dbReference>
<evidence type="ECO:0000256" key="10">
    <source>
        <dbReference type="SAM" id="Phobius"/>
    </source>
</evidence>
<protein>
    <recommendedName>
        <fullName evidence="11">t-SNARE coiled-coil homology domain-containing protein</fullName>
    </recommendedName>
</protein>
<dbReference type="Proteomes" id="UP000322245">
    <property type="component" value="Unassembled WGS sequence"/>
</dbReference>
<comment type="similarity">
    <text evidence="1">Belongs to the syntaxin family.</text>
</comment>